<dbReference type="PROSITE" id="PS51257">
    <property type="entry name" value="PROKAR_LIPOPROTEIN"/>
    <property type="match status" value="1"/>
</dbReference>
<dbReference type="EMBL" id="BLXX01000001">
    <property type="protein sequence ID" value="GFO57793.1"/>
    <property type="molecule type" value="Genomic_DNA"/>
</dbReference>
<protein>
    <recommendedName>
        <fullName evidence="4">Lipoprotein</fullName>
    </recommendedName>
</protein>
<dbReference type="AlphaFoldDB" id="A0A6V8MDB5"/>
<sequence>MNQFIRFALLSVTLLALAACGGGGSGAAVTGPQRTATVSFAILGNYSSPISGVSITARLPQGVNVALDGTSHTLQQPGLSSTKGLAFGSYSAGIRQVDLGVVNLNQSIGYGTFATLQLTVQPGYTFSAQDFRALNSPFPAFKAVANDPILGVVSTDTTLAGRITPSLDVTFGY</sequence>
<feature type="chain" id="PRO_5027868437" description="Lipoprotein" evidence="1">
    <location>
        <begin position="19"/>
        <end position="173"/>
    </location>
</feature>
<evidence type="ECO:0000313" key="3">
    <source>
        <dbReference type="Proteomes" id="UP000556026"/>
    </source>
</evidence>
<accession>A0A6V8MDB5</accession>
<evidence type="ECO:0000256" key="1">
    <source>
        <dbReference type="SAM" id="SignalP"/>
    </source>
</evidence>
<keyword evidence="3" id="KW-1185">Reference proteome</keyword>
<evidence type="ECO:0008006" key="4">
    <source>
        <dbReference type="Google" id="ProtNLM"/>
    </source>
</evidence>
<keyword evidence="1" id="KW-0732">Signal</keyword>
<dbReference type="RefSeq" id="WP_183352650.1">
    <property type="nucleotide sequence ID" value="NZ_BLXX01000001.1"/>
</dbReference>
<evidence type="ECO:0000313" key="2">
    <source>
        <dbReference type="EMBL" id="GFO57793.1"/>
    </source>
</evidence>
<name>A0A6V8MDB5_9BACT</name>
<dbReference type="Proteomes" id="UP000556026">
    <property type="component" value="Unassembled WGS sequence"/>
</dbReference>
<organism evidence="2 3">
    <name type="scientific">Geomonas silvestris</name>
    <dbReference type="NCBI Taxonomy" id="2740184"/>
    <lineage>
        <taxon>Bacteria</taxon>
        <taxon>Pseudomonadati</taxon>
        <taxon>Thermodesulfobacteriota</taxon>
        <taxon>Desulfuromonadia</taxon>
        <taxon>Geobacterales</taxon>
        <taxon>Geobacteraceae</taxon>
        <taxon>Geomonas</taxon>
    </lineage>
</organism>
<feature type="signal peptide" evidence="1">
    <location>
        <begin position="1"/>
        <end position="18"/>
    </location>
</feature>
<proteinExistence type="predicted"/>
<gene>
    <name evidence="2" type="ORF">GMST_01180</name>
</gene>
<reference evidence="3" key="1">
    <citation type="submission" date="2020-06" db="EMBL/GenBank/DDBJ databases">
        <title>Draft genomic sequence of Geomonas sp. Red330.</title>
        <authorList>
            <person name="Itoh H."/>
            <person name="Zhenxing X."/>
            <person name="Ushijima N."/>
            <person name="Masuda Y."/>
            <person name="Shiratori Y."/>
            <person name="Senoo K."/>
        </authorList>
    </citation>
    <scope>NUCLEOTIDE SEQUENCE [LARGE SCALE GENOMIC DNA]</scope>
    <source>
        <strain evidence="3">Red330</strain>
    </source>
</reference>
<comment type="caution">
    <text evidence="2">The sequence shown here is derived from an EMBL/GenBank/DDBJ whole genome shotgun (WGS) entry which is preliminary data.</text>
</comment>